<protein>
    <submittedName>
        <fullName evidence="1">Uncharacterized protein</fullName>
    </submittedName>
</protein>
<organism evidence="1 2">
    <name type="scientific">Actinorhabdospora filicis</name>
    <dbReference type="NCBI Taxonomy" id="1785913"/>
    <lineage>
        <taxon>Bacteria</taxon>
        <taxon>Bacillati</taxon>
        <taxon>Actinomycetota</taxon>
        <taxon>Actinomycetes</taxon>
        <taxon>Micromonosporales</taxon>
        <taxon>Micromonosporaceae</taxon>
        <taxon>Actinorhabdospora</taxon>
    </lineage>
</organism>
<evidence type="ECO:0000313" key="1">
    <source>
        <dbReference type="EMBL" id="GLZ81975.1"/>
    </source>
</evidence>
<sequence>MKLIAKLADRLMARVAPKADADAGCIFLYEHCFSYNGRKRCCAYYDNCARKCYDE</sequence>
<reference evidence="1" key="1">
    <citation type="submission" date="2023-03" db="EMBL/GenBank/DDBJ databases">
        <title>Actinorhabdospora filicis NBRC 111898.</title>
        <authorList>
            <person name="Ichikawa N."/>
            <person name="Sato H."/>
            <person name="Tonouchi N."/>
        </authorList>
    </citation>
    <scope>NUCLEOTIDE SEQUENCE</scope>
    <source>
        <strain evidence="1">NBRC 111898</strain>
    </source>
</reference>
<dbReference type="RefSeq" id="WP_285667546.1">
    <property type="nucleotide sequence ID" value="NZ_BSTX01000008.1"/>
</dbReference>
<accession>A0A9W6SU41</accession>
<evidence type="ECO:0000313" key="2">
    <source>
        <dbReference type="Proteomes" id="UP001165079"/>
    </source>
</evidence>
<gene>
    <name evidence="1" type="ORF">Afil01_67820</name>
</gene>
<comment type="caution">
    <text evidence="1">The sequence shown here is derived from an EMBL/GenBank/DDBJ whole genome shotgun (WGS) entry which is preliminary data.</text>
</comment>
<name>A0A9W6SU41_9ACTN</name>
<dbReference type="EMBL" id="BSTX01000008">
    <property type="protein sequence ID" value="GLZ81975.1"/>
    <property type="molecule type" value="Genomic_DNA"/>
</dbReference>
<proteinExistence type="predicted"/>
<keyword evidence="2" id="KW-1185">Reference proteome</keyword>
<dbReference type="AlphaFoldDB" id="A0A9W6SU41"/>
<dbReference type="Proteomes" id="UP001165079">
    <property type="component" value="Unassembled WGS sequence"/>
</dbReference>